<accession>A0A9X3YLK5</accession>
<organism evidence="3 4">
    <name type="scientific">Tahibacter soli</name>
    <dbReference type="NCBI Taxonomy" id="2983605"/>
    <lineage>
        <taxon>Bacteria</taxon>
        <taxon>Pseudomonadati</taxon>
        <taxon>Pseudomonadota</taxon>
        <taxon>Gammaproteobacteria</taxon>
        <taxon>Lysobacterales</taxon>
        <taxon>Rhodanobacteraceae</taxon>
        <taxon>Tahibacter</taxon>
    </lineage>
</organism>
<feature type="chain" id="PRO_5040732105" evidence="2">
    <location>
        <begin position="29"/>
        <end position="423"/>
    </location>
</feature>
<dbReference type="Proteomes" id="UP001139971">
    <property type="component" value="Unassembled WGS sequence"/>
</dbReference>
<proteinExistence type="inferred from homology"/>
<dbReference type="PANTHER" id="PTHR30203">
    <property type="entry name" value="OUTER MEMBRANE CATION EFFLUX PROTEIN"/>
    <property type="match status" value="1"/>
</dbReference>
<dbReference type="PANTHER" id="PTHR30203:SF24">
    <property type="entry name" value="BLR4935 PROTEIN"/>
    <property type="match status" value="1"/>
</dbReference>
<keyword evidence="4" id="KW-1185">Reference proteome</keyword>
<dbReference type="AlphaFoldDB" id="A0A9X3YLK5"/>
<dbReference type="RefSeq" id="WP_263542126.1">
    <property type="nucleotide sequence ID" value="NZ_JAOVZO020000018.1"/>
</dbReference>
<evidence type="ECO:0000256" key="1">
    <source>
        <dbReference type="ARBA" id="ARBA00007613"/>
    </source>
</evidence>
<dbReference type="EMBL" id="JAOVZO020000018">
    <property type="protein sequence ID" value="MDC8014661.1"/>
    <property type="molecule type" value="Genomic_DNA"/>
</dbReference>
<sequence length="423" mass="45234">MNPLSSLAARVCRAAAISTFLLSSIAGADEPLSLAQAVALAEAQAPALRAREAGVAEATAALTPAGELPDPELVFGVDNLPVDGADAFAVSRDSMTMRTIGVMQTFTRRDTRRANVERAAGELDRERALLAAERLAVRESVAHAWIAASALQARVDALQTLRPRAQLNADAATAALVAGRGGAADGIAARTALAALDDRIAATAAERDAARIELARWLPDLADRALGEAPDWFDLGADPDALPARLDHHRELVAYDAAERAAQADAALARARKRPDWSLELMYAQRGGAYANMVSLQVRVPLPLFAHRRQDPLIAAKEAAIERLDAERDDARQRHGAELRKTLLAWRSAADRARRYERDLLPLADARADAALAAYRGGRGDLAATLLAFDDAVEKRLAFSDVERSLADAWATLAYAFAQEGQP</sequence>
<comment type="similarity">
    <text evidence="1">Belongs to the outer membrane factor (OMF) (TC 1.B.17) family.</text>
</comment>
<evidence type="ECO:0000256" key="2">
    <source>
        <dbReference type="SAM" id="SignalP"/>
    </source>
</evidence>
<keyword evidence="2" id="KW-0732">Signal</keyword>
<gene>
    <name evidence="3" type="ORF">OD750_019110</name>
</gene>
<name>A0A9X3YLK5_9GAMM</name>
<reference evidence="3" key="1">
    <citation type="submission" date="2023-02" db="EMBL/GenBank/DDBJ databases">
        <title>Tahibacter soli sp. nov. isolated from soil.</title>
        <authorList>
            <person name="Baek J.H."/>
            <person name="Lee J.K."/>
            <person name="Choi D.G."/>
            <person name="Jeon C.O."/>
        </authorList>
    </citation>
    <scope>NUCLEOTIDE SEQUENCE</scope>
    <source>
        <strain evidence="3">BL</strain>
    </source>
</reference>
<dbReference type="SUPFAM" id="SSF56954">
    <property type="entry name" value="Outer membrane efflux proteins (OEP)"/>
    <property type="match status" value="1"/>
</dbReference>
<dbReference type="Pfam" id="PF02321">
    <property type="entry name" value="OEP"/>
    <property type="match status" value="1"/>
</dbReference>
<evidence type="ECO:0000313" key="4">
    <source>
        <dbReference type="Proteomes" id="UP001139971"/>
    </source>
</evidence>
<protein>
    <submittedName>
        <fullName evidence="3">TolC family protein</fullName>
    </submittedName>
</protein>
<dbReference type="InterPro" id="IPR003423">
    <property type="entry name" value="OMP_efflux"/>
</dbReference>
<comment type="caution">
    <text evidence="3">The sequence shown here is derived from an EMBL/GenBank/DDBJ whole genome shotgun (WGS) entry which is preliminary data.</text>
</comment>
<dbReference type="GO" id="GO:0015562">
    <property type="term" value="F:efflux transmembrane transporter activity"/>
    <property type="evidence" value="ECO:0007669"/>
    <property type="project" value="InterPro"/>
</dbReference>
<evidence type="ECO:0000313" key="3">
    <source>
        <dbReference type="EMBL" id="MDC8014661.1"/>
    </source>
</evidence>
<feature type="signal peptide" evidence="2">
    <location>
        <begin position="1"/>
        <end position="28"/>
    </location>
</feature>
<dbReference type="Gene3D" id="1.20.1600.10">
    <property type="entry name" value="Outer membrane efflux proteins (OEP)"/>
    <property type="match status" value="1"/>
</dbReference>
<dbReference type="InterPro" id="IPR010131">
    <property type="entry name" value="MdtP/NodT-like"/>
</dbReference>